<dbReference type="KEGG" id="msho:MSHO_30050"/>
<dbReference type="PANTHER" id="PTHR22754:SF32">
    <property type="entry name" value="DISCO-INTERACTING PROTEIN 2"/>
    <property type="match status" value="1"/>
</dbReference>
<evidence type="ECO:0000256" key="3">
    <source>
        <dbReference type="ARBA" id="ARBA00023098"/>
    </source>
</evidence>
<keyword evidence="3" id="KW-0443">Lipid metabolism</keyword>
<name>A0A7I7LDF4_9MYCO</name>
<dbReference type="PANTHER" id="PTHR22754">
    <property type="entry name" value="DISCO-INTERACTING PROTEIN 2 DIP2 -RELATED"/>
    <property type="match status" value="1"/>
</dbReference>
<dbReference type="GO" id="GO:0005886">
    <property type="term" value="C:plasma membrane"/>
    <property type="evidence" value="ECO:0007669"/>
    <property type="project" value="TreeGrafter"/>
</dbReference>
<comment type="similarity">
    <text evidence="1">Belongs to the ATP-dependent AMP-binding enzyme family.</text>
</comment>
<keyword evidence="6" id="KW-1185">Reference proteome</keyword>
<evidence type="ECO:0000313" key="6">
    <source>
        <dbReference type="Proteomes" id="UP000467164"/>
    </source>
</evidence>
<evidence type="ECO:0000259" key="4">
    <source>
        <dbReference type="Pfam" id="PF00501"/>
    </source>
</evidence>
<dbReference type="Gene3D" id="3.40.50.12780">
    <property type="entry name" value="N-terminal domain of ligase-like"/>
    <property type="match status" value="1"/>
</dbReference>
<accession>A0A7I7LDF4</accession>
<protein>
    <recommendedName>
        <fullName evidence="4">AMP-dependent synthetase/ligase domain-containing protein</fullName>
    </recommendedName>
</protein>
<organism evidence="5 6">
    <name type="scientific">Mycobacterium shottsii</name>
    <dbReference type="NCBI Taxonomy" id="133549"/>
    <lineage>
        <taxon>Bacteria</taxon>
        <taxon>Bacillati</taxon>
        <taxon>Actinomycetota</taxon>
        <taxon>Actinomycetes</taxon>
        <taxon>Mycobacteriales</taxon>
        <taxon>Mycobacteriaceae</taxon>
        <taxon>Mycobacterium</taxon>
        <taxon>Mycobacterium ulcerans group</taxon>
    </lineage>
</organism>
<sequence length="165" mass="18501">MLTQANLLSNAHQIERRWEQDQNELLVSWLPQYHDFGLIFMALQALYLGATVVSMPPSAFVQDPLRWLRCLTQYRGTNSGAPNFAFDLCVEQSTPAQREGLDLRSVKALNCGAEPVRAETMRRFLAAFAPFGLWPDALRPGYGLAEATLFVTGWRGPTVKTLTLD</sequence>
<evidence type="ECO:0000256" key="2">
    <source>
        <dbReference type="ARBA" id="ARBA00022832"/>
    </source>
</evidence>
<dbReference type="Proteomes" id="UP000467164">
    <property type="component" value="Chromosome"/>
</dbReference>
<evidence type="ECO:0000313" key="5">
    <source>
        <dbReference type="EMBL" id="BBX57660.1"/>
    </source>
</evidence>
<dbReference type="SUPFAM" id="SSF56801">
    <property type="entry name" value="Acetyl-CoA synthetase-like"/>
    <property type="match status" value="1"/>
</dbReference>
<dbReference type="AlphaFoldDB" id="A0A7I7LDF4"/>
<dbReference type="InterPro" id="IPR000873">
    <property type="entry name" value="AMP-dep_synth/lig_dom"/>
</dbReference>
<dbReference type="GO" id="GO:0070566">
    <property type="term" value="F:adenylyltransferase activity"/>
    <property type="evidence" value="ECO:0007669"/>
    <property type="project" value="TreeGrafter"/>
</dbReference>
<gene>
    <name evidence="5" type="ORF">MSHO_30050</name>
</gene>
<reference evidence="5 6" key="1">
    <citation type="journal article" date="2019" name="Emerg. Microbes Infect.">
        <title>Comprehensive subspecies identification of 175 nontuberculous mycobacteria species based on 7547 genomic profiles.</title>
        <authorList>
            <person name="Matsumoto Y."/>
            <person name="Kinjo T."/>
            <person name="Motooka D."/>
            <person name="Nabeya D."/>
            <person name="Jung N."/>
            <person name="Uechi K."/>
            <person name="Horii T."/>
            <person name="Iida T."/>
            <person name="Fujita J."/>
            <person name="Nakamura S."/>
        </authorList>
    </citation>
    <scope>NUCLEOTIDE SEQUENCE [LARGE SCALE GENOMIC DNA]</scope>
    <source>
        <strain evidence="5 6">JCM 12657</strain>
    </source>
</reference>
<dbReference type="GO" id="GO:0006633">
    <property type="term" value="P:fatty acid biosynthetic process"/>
    <property type="evidence" value="ECO:0007669"/>
    <property type="project" value="TreeGrafter"/>
</dbReference>
<dbReference type="EMBL" id="AP022572">
    <property type="protein sequence ID" value="BBX57660.1"/>
    <property type="molecule type" value="Genomic_DNA"/>
</dbReference>
<evidence type="ECO:0000256" key="1">
    <source>
        <dbReference type="ARBA" id="ARBA00006432"/>
    </source>
</evidence>
<feature type="domain" description="AMP-dependent synthetase/ligase" evidence="4">
    <location>
        <begin position="1"/>
        <end position="152"/>
    </location>
</feature>
<dbReference type="Pfam" id="PF00501">
    <property type="entry name" value="AMP-binding"/>
    <property type="match status" value="1"/>
</dbReference>
<keyword evidence="2" id="KW-0276">Fatty acid metabolism</keyword>
<dbReference type="InterPro" id="IPR042099">
    <property type="entry name" value="ANL_N_sf"/>
</dbReference>
<proteinExistence type="inferred from homology"/>